<dbReference type="AlphaFoldDB" id="U2YRU4"/>
<dbReference type="SUPFAM" id="SSF55729">
    <property type="entry name" value="Acyl-CoA N-acyltransferases (Nat)"/>
    <property type="match status" value="1"/>
</dbReference>
<dbReference type="Gene3D" id="3.40.630.30">
    <property type="match status" value="1"/>
</dbReference>
<dbReference type="eggNOG" id="arCOG00826">
    <property type="taxonomic scope" value="Archaea"/>
</dbReference>
<organism evidence="5 6">
    <name type="scientific">Halarchaeum acidiphilum MH1-52-1</name>
    <dbReference type="NCBI Taxonomy" id="1261545"/>
    <lineage>
        <taxon>Archaea</taxon>
        <taxon>Methanobacteriati</taxon>
        <taxon>Methanobacteriota</taxon>
        <taxon>Stenosarchaea group</taxon>
        <taxon>Halobacteria</taxon>
        <taxon>Halobacteriales</taxon>
        <taxon>Halobacteriaceae</taxon>
    </lineage>
</organism>
<dbReference type="InterPro" id="IPR000182">
    <property type="entry name" value="GNAT_dom"/>
</dbReference>
<dbReference type="Pfam" id="PF00583">
    <property type="entry name" value="Acetyltransf_1"/>
    <property type="match status" value="1"/>
</dbReference>
<keyword evidence="1" id="KW-0808">Transferase</keyword>
<dbReference type="Proteomes" id="UP000016986">
    <property type="component" value="Unassembled WGS sequence"/>
</dbReference>
<keyword evidence="2" id="KW-0012">Acyltransferase</keyword>
<feature type="domain" description="N-acetyltransferase" evidence="4">
    <location>
        <begin position="1"/>
        <end position="156"/>
    </location>
</feature>
<dbReference type="InterPro" id="IPR016181">
    <property type="entry name" value="Acyl_CoA_acyltransferase"/>
</dbReference>
<sequence length="157" mass="17290">MDDLDALVDLWVALVADQRAHGTHLLAEANRATARDVLSQYIATDRAVVARTLRTDAPVGFAMYHVETGLYDEDVDRGVVDNVYVESDQRERGIGSALLDAAEGALRDAGADVLSISVMADNDRARALYEERGYRPQRHVLEKPGESDTHTRKADEP</sequence>
<evidence type="ECO:0000256" key="2">
    <source>
        <dbReference type="ARBA" id="ARBA00023315"/>
    </source>
</evidence>
<accession>U2YRU4</accession>
<comment type="caution">
    <text evidence="5">The sequence shown here is derived from an EMBL/GenBank/DDBJ whole genome shotgun (WGS) entry which is preliminary data.</text>
</comment>
<proteinExistence type="predicted"/>
<dbReference type="InterPro" id="IPR050832">
    <property type="entry name" value="Bact_Acetyltransf"/>
</dbReference>
<dbReference type="GO" id="GO:0016747">
    <property type="term" value="F:acyltransferase activity, transferring groups other than amino-acyl groups"/>
    <property type="evidence" value="ECO:0007669"/>
    <property type="project" value="InterPro"/>
</dbReference>
<evidence type="ECO:0000259" key="4">
    <source>
        <dbReference type="PROSITE" id="PS51186"/>
    </source>
</evidence>
<dbReference type="EMBL" id="BATA01000003">
    <property type="protein sequence ID" value="GAD51447.1"/>
    <property type="molecule type" value="Genomic_DNA"/>
</dbReference>
<evidence type="ECO:0000313" key="6">
    <source>
        <dbReference type="Proteomes" id="UP000016986"/>
    </source>
</evidence>
<dbReference type="PROSITE" id="PS51186">
    <property type="entry name" value="GNAT"/>
    <property type="match status" value="1"/>
</dbReference>
<gene>
    <name evidence="5" type="ORF">MBEHAL_0207</name>
</gene>
<keyword evidence="6" id="KW-1185">Reference proteome</keyword>
<evidence type="ECO:0000256" key="1">
    <source>
        <dbReference type="ARBA" id="ARBA00022679"/>
    </source>
</evidence>
<feature type="region of interest" description="Disordered" evidence="3">
    <location>
        <begin position="133"/>
        <end position="157"/>
    </location>
</feature>
<dbReference type="PANTHER" id="PTHR43877">
    <property type="entry name" value="AMINOALKYLPHOSPHONATE N-ACETYLTRANSFERASE-RELATED-RELATED"/>
    <property type="match status" value="1"/>
</dbReference>
<protein>
    <recommendedName>
        <fullName evidence="4">N-acetyltransferase domain-containing protein</fullName>
    </recommendedName>
</protein>
<reference evidence="5 6" key="1">
    <citation type="submission" date="2013-09" db="EMBL/GenBank/DDBJ databases">
        <title>Whole genome sequencing of Halarchaeum acidiphilum strain MH1-52-1.</title>
        <authorList>
            <person name="Shimane Y."/>
            <person name="Minegishi H."/>
            <person name="Nishi S."/>
            <person name="Echigo A."/>
            <person name="Shuto A."/>
            <person name="Konishi M."/>
            <person name="Ito T."/>
            <person name="Ohkuma M."/>
            <person name="Ohta Y."/>
            <person name="Nagano Y."/>
            <person name="Tsubouchi T."/>
            <person name="Mori K."/>
            <person name="Usui K."/>
            <person name="Kamekura M."/>
            <person name="Usami R."/>
            <person name="Takaki Y."/>
            <person name="Hatada Y."/>
        </authorList>
    </citation>
    <scope>NUCLEOTIDE SEQUENCE [LARGE SCALE GENOMIC DNA]</scope>
    <source>
        <strain evidence="5 6">JCM 16109</strain>
    </source>
</reference>
<dbReference type="CDD" id="cd04301">
    <property type="entry name" value="NAT_SF"/>
    <property type="match status" value="1"/>
</dbReference>
<dbReference type="PANTHER" id="PTHR43877:SF1">
    <property type="entry name" value="ACETYLTRANSFERASE"/>
    <property type="match status" value="1"/>
</dbReference>
<name>U2YRU4_9EURY</name>
<evidence type="ECO:0000313" key="5">
    <source>
        <dbReference type="EMBL" id="GAD51447.1"/>
    </source>
</evidence>
<evidence type="ECO:0000256" key="3">
    <source>
        <dbReference type="SAM" id="MobiDB-lite"/>
    </source>
</evidence>